<dbReference type="EMBL" id="FOLM01000019">
    <property type="protein sequence ID" value="SFD55330.1"/>
    <property type="molecule type" value="Genomic_DNA"/>
</dbReference>
<gene>
    <name evidence="3" type="ORF">SAMN05421773_1196</name>
</gene>
<reference evidence="3 4" key="1">
    <citation type="submission" date="2016-10" db="EMBL/GenBank/DDBJ databases">
        <authorList>
            <person name="de Groot N.N."/>
        </authorList>
    </citation>
    <scope>NUCLEOTIDE SEQUENCE [LARGE SCALE GENOMIC DNA]</scope>
    <source>
        <strain evidence="3 4">CGMCC 4.5739</strain>
    </source>
</reference>
<sequence>MRTADKTANALLAGALATALATTVWLLTGPGGHPDPPQPSAEQGFPAGPGGEGDPGRIDARAEIPAGATAVTGSLPPSTPIGVRIPAIDVDAPTVGYGLGPDGSLEIPPEDKSHLAGWYHGGVTPGSEGTALIAGHVDDADGPAVFYDLGALRRGDLVEVARADGRTALFLVDAVEVFGREMFPDELVYGHTGRPELRLITCGGGFSHSQGYLGNVVVFAHLIGQA</sequence>
<dbReference type="SUPFAM" id="SSF63817">
    <property type="entry name" value="Sortase"/>
    <property type="match status" value="1"/>
</dbReference>
<dbReference type="AlphaFoldDB" id="A0A1I1TIL6"/>
<name>A0A1I1TIL6_9ACTN</name>
<dbReference type="InterPro" id="IPR023365">
    <property type="entry name" value="Sortase_dom-sf"/>
</dbReference>
<dbReference type="Pfam" id="PF04203">
    <property type="entry name" value="Sortase"/>
    <property type="match status" value="1"/>
</dbReference>
<dbReference type="CDD" id="cd05829">
    <property type="entry name" value="Sortase_F"/>
    <property type="match status" value="1"/>
</dbReference>
<dbReference type="Proteomes" id="UP000199207">
    <property type="component" value="Unassembled WGS sequence"/>
</dbReference>
<dbReference type="Gene3D" id="2.40.260.10">
    <property type="entry name" value="Sortase"/>
    <property type="match status" value="1"/>
</dbReference>
<keyword evidence="4" id="KW-1185">Reference proteome</keyword>
<dbReference type="InterPro" id="IPR042001">
    <property type="entry name" value="Sortase_F"/>
</dbReference>
<evidence type="ECO:0000256" key="2">
    <source>
        <dbReference type="SAM" id="MobiDB-lite"/>
    </source>
</evidence>
<dbReference type="InterPro" id="IPR005754">
    <property type="entry name" value="Sortase"/>
</dbReference>
<feature type="region of interest" description="Disordered" evidence="2">
    <location>
        <begin position="28"/>
        <end position="58"/>
    </location>
</feature>
<protein>
    <submittedName>
        <fullName evidence="3">Sortase family protein</fullName>
    </submittedName>
</protein>
<evidence type="ECO:0000313" key="4">
    <source>
        <dbReference type="Proteomes" id="UP000199207"/>
    </source>
</evidence>
<evidence type="ECO:0000313" key="3">
    <source>
        <dbReference type="EMBL" id="SFD55330.1"/>
    </source>
</evidence>
<dbReference type="OrthoDB" id="525039at2"/>
<evidence type="ECO:0000256" key="1">
    <source>
        <dbReference type="ARBA" id="ARBA00022801"/>
    </source>
</evidence>
<proteinExistence type="predicted"/>
<dbReference type="RefSeq" id="WP_093841117.1">
    <property type="nucleotide sequence ID" value="NZ_FOLM01000019.1"/>
</dbReference>
<dbReference type="STRING" id="910347.SAMN05421773_1196"/>
<dbReference type="NCBIfam" id="NF033748">
    <property type="entry name" value="class_F_sortase"/>
    <property type="match status" value="1"/>
</dbReference>
<organism evidence="3 4">
    <name type="scientific">Streptomyces aidingensis</name>
    <dbReference type="NCBI Taxonomy" id="910347"/>
    <lineage>
        <taxon>Bacteria</taxon>
        <taxon>Bacillati</taxon>
        <taxon>Actinomycetota</taxon>
        <taxon>Actinomycetes</taxon>
        <taxon>Kitasatosporales</taxon>
        <taxon>Streptomycetaceae</taxon>
        <taxon>Streptomyces</taxon>
    </lineage>
</organism>
<keyword evidence="1" id="KW-0378">Hydrolase</keyword>
<accession>A0A1I1TIL6</accession>
<dbReference type="GO" id="GO:0016787">
    <property type="term" value="F:hydrolase activity"/>
    <property type="evidence" value="ECO:0007669"/>
    <property type="project" value="UniProtKB-KW"/>
</dbReference>